<dbReference type="GO" id="GO:0006508">
    <property type="term" value="P:proteolysis"/>
    <property type="evidence" value="ECO:0007669"/>
    <property type="project" value="UniProtKB-KW"/>
</dbReference>
<dbReference type="Proteomes" id="UP000887572">
    <property type="component" value="Unplaced"/>
</dbReference>
<evidence type="ECO:0000256" key="3">
    <source>
        <dbReference type="ARBA" id="ARBA00022801"/>
    </source>
</evidence>
<dbReference type="WBParaSite" id="Gr19_v10_g7903.t2">
    <property type="protein sequence ID" value="Gr19_v10_g7903.t2"/>
    <property type="gene ID" value="Gr19_v10_g7903"/>
</dbReference>
<keyword evidence="6" id="KW-1015">Disulfide bond</keyword>
<feature type="binding site" evidence="7">
    <location>
        <position position="674"/>
    </location>
    <ligand>
        <name>Zn(2+)</name>
        <dbReference type="ChEBI" id="CHEBI:29105"/>
        <note>catalytic</note>
    </ligand>
</feature>
<organism evidence="10 11">
    <name type="scientific">Globodera rostochiensis</name>
    <name type="common">Golden nematode worm</name>
    <name type="synonym">Heterodera rostochiensis</name>
    <dbReference type="NCBI Taxonomy" id="31243"/>
    <lineage>
        <taxon>Eukaryota</taxon>
        <taxon>Metazoa</taxon>
        <taxon>Ecdysozoa</taxon>
        <taxon>Nematoda</taxon>
        <taxon>Chromadorea</taxon>
        <taxon>Rhabditida</taxon>
        <taxon>Tylenchina</taxon>
        <taxon>Tylenchomorpha</taxon>
        <taxon>Tylenchoidea</taxon>
        <taxon>Heteroderidae</taxon>
        <taxon>Heteroderinae</taxon>
        <taxon>Globodera</taxon>
    </lineage>
</organism>
<feature type="binding site" evidence="7">
    <location>
        <position position="668"/>
    </location>
    <ligand>
        <name>Zn(2+)</name>
        <dbReference type="ChEBI" id="CHEBI:29105"/>
        <note>catalytic</note>
    </ligand>
</feature>
<keyword evidence="2 7" id="KW-0479">Metal-binding</keyword>
<dbReference type="InterPro" id="IPR001506">
    <property type="entry name" value="Peptidase_M12A"/>
</dbReference>
<evidence type="ECO:0000259" key="9">
    <source>
        <dbReference type="PROSITE" id="PS51864"/>
    </source>
</evidence>
<dbReference type="GO" id="GO:0008270">
    <property type="term" value="F:zinc ion binding"/>
    <property type="evidence" value="ECO:0007669"/>
    <property type="project" value="UniProtKB-UniRule"/>
</dbReference>
<feature type="binding site" evidence="7">
    <location>
        <position position="664"/>
    </location>
    <ligand>
        <name>Zn(2+)</name>
        <dbReference type="ChEBI" id="CHEBI:29105"/>
        <note>catalytic</note>
    </ligand>
</feature>
<accession>A0A914I8K7</accession>
<evidence type="ECO:0000256" key="7">
    <source>
        <dbReference type="PROSITE-ProRule" id="PRU01211"/>
    </source>
</evidence>
<evidence type="ECO:0000256" key="6">
    <source>
        <dbReference type="ARBA" id="ARBA00023157"/>
    </source>
</evidence>
<dbReference type="CDD" id="cd00054">
    <property type="entry name" value="EGF_CA"/>
    <property type="match status" value="1"/>
</dbReference>
<keyword evidence="3 7" id="KW-0378">Hydrolase</keyword>
<dbReference type="InterPro" id="IPR000742">
    <property type="entry name" value="EGF"/>
</dbReference>
<name>A0A914I8K7_GLORO</name>
<feature type="domain" description="Peptidase M12A" evidence="9">
    <location>
        <begin position="572"/>
        <end position="756"/>
    </location>
</feature>
<dbReference type="SMART" id="SM00235">
    <property type="entry name" value="ZnMc"/>
    <property type="match status" value="1"/>
</dbReference>
<sequence>MILLKLGLLLIALKACGVHVNEPPDKIWNMCENELFSLDENCQSHLICYQSKLAKDSGNWKAANRFRVNSPNASIAYECAGNDGTKGWHAVRINQDITGMMPLESSFGSKSLSNVSKHPEINIIKELTSGGQSAGEEYQNALRYGAYMIDFDVMPFQIAAMEIRQSIGKKDAKLCKTKCAAKWETLKEMEPQTGTAKDSSTLSPVMPKAQHVDHFGTNWMQIEFPMDIQKFSLNISISPYLIACAAHQRNNKADHIQDNYTKVSEVANKDQFNACSKVPTTSVCNKSLELYACYKSINNQTHMNKEIAETCQKRLSQAPFVAGFRVRICMHRDAKKQILAFESRLEFSSSHQHVAGIRFKFGEVSKLLRYVPFSFTELGQQPSEIHAESIKGTVLNSIVNEQINGNWSKVIHFISPLNEALRIFIQIKPEFTKLITSKTNLRPYQDNPDIIHPSRCDILGDNCEPIRETLKKVDEMQEWCAPYNPTEICISPGRTPTPEDLKPFMRPPWDNMSFPSTKMSSNDTLTKDPLEAGDVLYTKDQAQGQHDYYVEMCAKCRNSSKLDKKPRRQKRQHMRGVRIWTKFPIPIRFDTVSLGDQISFAIATISRGVAWIMEKTCVDFTFDKTNDTKGIQIVDNGKRDRCGDSFMALNHETSMRPLMYTGVHELLHALGLQHEHQRRDAYSYIKLNPFDKENAQWTANYGFPYDYGSIMHYPPMISDHNSYDKITLNRFYQQTIGQTEKPSFKDLAIINYMYCRHKCDAENLCQNGGYPNPRLCTECFCPEGYGGNHCEELQENVECKNKMDGIRELDADWQTRTLDTEIFYGKKLRIQLKRLEIESQCSHMPCHKSFIEINFRKDKRARGARLCCPEAIAQVSPSQNWIEAEGPGTDIIISARLRYSRGPVKFELTYETDGGTILPSDLCPDPRGLFSQERNPGRSVACVDNMDKPTKEIPCSQRQTFYSCLTPNHYITVNGHQTNKTRILLECFKREDNPTSYWGYWENKNQDPIHIDDMQCVKYIKPKLFKRAEVEEAFENANGTIGYMVFKYDSP</sequence>
<comment type="cofactor">
    <cofactor evidence="7 8">
        <name>Zn(2+)</name>
        <dbReference type="ChEBI" id="CHEBI:29105"/>
    </cofactor>
    <text evidence="7 8">Binds 1 zinc ion per subunit.</text>
</comment>
<protein>
    <recommendedName>
        <fullName evidence="8">Metalloendopeptidase</fullName>
        <ecNumber evidence="8">3.4.24.-</ecNumber>
    </recommendedName>
</protein>
<feature type="chain" id="PRO_5038164224" description="Metalloendopeptidase" evidence="8">
    <location>
        <begin position="18"/>
        <end position="1051"/>
    </location>
</feature>
<evidence type="ECO:0000256" key="8">
    <source>
        <dbReference type="RuleBase" id="RU361183"/>
    </source>
</evidence>
<keyword evidence="1 7" id="KW-0645">Protease</keyword>
<dbReference type="PANTHER" id="PTHR10127">
    <property type="entry name" value="DISCOIDIN, CUB, EGF, LAMININ , AND ZINC METALLOPROTEASE DOMAIN CONTAINING"/>
    <property type="match status" value="1"/>
</dbReference>
<feature type="signal peptide" evidence="8">
    <location>
        <begin position="1"/>
        <end position="17"/>
    </location>
</feature>
<dbReference type="AlphaFoldDB" id="A0A914I8K7"/>
<dbReference type="SUPFAM" id="SSF55486">
    <property type="entry name" value="Metalloproteases ('zincins'), catalytic domain"/>
    <property type="match status" value="1"/>
</dbReference>
<dbReference type="PROSITE" id="PS01186">
    <property type="entry name" value="EGF_2"/>
    <property type="match status" value="1"/>
</dbReference>
<dbReference type="InterPro" id="IPR006026">
    <property type="entry name" value="Peptidase_Metallo"/>
</dbReference>
<evidence type="ECO:0000256" key="1">
    <source>
        <dbReference type="ARBA" id="ARBA00022670"/>
    </source>
</evidence>
<dbReference type="Pfam" id="PF01400">
    <property type="entry name" value="Astacin"/>
    <property type="match status" value="1"/>
</dbReference>
<feature type="active site" evidence="7">
    <location>
        <position position="665"/>
    </location>
</feature>
<keyword evidence="10" id="KW-1185">Reference proteome</keyword>
<dbReference type="Gene3D" id="3.40.390.10">
    <property type="entry name" value="Collagenase (Catalytic Domain)"/>
    <property type="match status" value="1"/>
</dbReference>
<evidence type="ECO:0000256" key="2">
    <source>
        <dbReference type="ARBA" id="ARBA00022723"/>
    </source>
</evidence>
<evidence type="ECO:0000256" key="5">
    <source>
        <dbReference type="ARBA" id="ARBA00023049"/>
    </source>
</evidence>
<dbReference type="PROSITE" id="PS00022">
    <property type="entry name" value="EGF_1"/>
    <property type="match status" value="1"/>
</dbReference>
<proteinExistence type="predicted"/>
<dbReference type="EC" id="3.4.24.-" evidence="8"/>
<keyword evidence="8" id="KW-0732">Signal</keyword>
<keyword evidence="5 7" id="KW-0482">Metalloprotease</keyword>
<evidence type="ECO:0000256" key="4">
    <source>
        <dbReference type="ARBA" id="ARBA00022833"/>
    </source>
</evidence>
<dbReference type="PRINTS" id="PR00480">
    <property type="entry name" value="ASTACIN"/>
</dbReference>
<comment type="caution">
    <text evidence="7">Lacks conserved residue(s) required for the propagation of feature annotation.</text>
</comment>
<dbReference type="InterPro" id="IPR024079">
    <property type="entry name" value="MetalloPept_cat_dom_sf"/>
</dbReference>
<dbReference type="GO" id="GO:0004222">
    <property type="term" value="F:metalloendopeptidase activity"/>
    <property type="evidence" value="ECO:0007669"/>
    <property type="project" value="UniProtKB-UniRule"/>
</dbReference>
<keyword evidence="4 7" id="KW-0862">Zinc</keyword>
<reference evidence="11" key="1">
    <citation type="submission" date="2022-11" db="UniProtKB">
        <authorList>
            <consortium name="WormBaseParasite"/>
        </authorList>
    </citation>
    <scope>IDENTIFICATION</scope>
</reference>
<dbReference type="PANTHER" id="PTHR10127:SF780">
    <property type="entry name" value="METALLOENDOPEPTIDASE"/>
    <property type="match status" value="1"/>
</dbReference>
<dbReference type="PROSITE" id="PS51864">
    <property type="entry name" value="ASTACIN"/>
    <property type="match status" value="1"/>
</dbReference>
<evidence type="ECO:0000313" key="10">
    <source>
        <dbReference type="Proteomes" id="UP000887572"/>
    </source>
</evidence>
<evidence type="ECO:0000313" key="11">
    <source>
        <dbReference type="WBParaSite" id="Gr19_v10_g7903.t2"/>
    </source>
</evidence>